<name>A0A3R7VQN5_9EURY</name>
<dbReference type="InterPro" id="IPR011006">
    <property type="entry name" value="CheY-like_superfamily"/>
</dbReference>
<evidence type="ECO:0000256" key="4">
    <source>
        <dbReference type="ARBA" id="ARBA00023125"/>
    </source>
</evidence>
<keyword evidence="2" id="KW-0902">Two-component regulatory system</keyword>
<evidence type="ECO:0000256" key="2">
    <source>
        <dbReference type="ARBA" id="ARBA00023012"/>
    </source>
</evidence>
<dbReference type="InterPro" id="IPR036390">
    <property type="entry name" value="WH_DNA-bd_sf"/>
</dbReference>
<evidence type="ECO:0000313" key="8">
    <source>
        <dbReference type="EMBL" id="RQD80598.1"/>
    </source>
</evidence>
<proteinExistence type="predicted"/>
<sequence>MDKELETKILNIMAQNPDSTSISISQELEIPESQVNQVLNKLTDTREKILIVDDEMDTLLTTKRALEIDGYNVIEANDGKKALEIIRIENPDIILLDLMLPEMDGFDVCKKVKTDPLYGHIPIIMLTAKGEIKDKVDGIEIGADDYVTKPFNLSELKARIKMILRRANV</sequence>
<keyword evidence="4" id="KW-0238">DNA-binding</keyword>
<keyword evidence="5" id="KW-0804">Transcription</keyword>
<dbReference type="PROSITE" id="PS50110">
    <property type="entry name" value="RESPONSE_REGULATORY"/>
    <property type="match status" value="1"/>
</dbReference>
<dbReference type="EMBL" id="QZAB01000550">
    <property type="protein sequence ID" value="RQD80598.1"/>
    <property type="molecule type" value="Genomic_DNA"/>
</dbReference>
<dbReference type="Pfam" id="PF13412">
    <property type="entry name" value="HTH_24"/>
    <property type="match status" value="1"/>
</dbReference>
<evidence type="ECO:0000313" key="9">
    <source>
        <dbReference type="Proteomes" id="UP000284763"/>
    </source>
</evidence>
<keyword evidence="1 6" id="KW-0597">Phosphoprotein</keyword>
<protein>
    <submittedName>
        <fullName evidence="8">Response regulator</fullName>
    </submittedName>
</protein>
<dbReference type="FunFam" id="3.40.50.2300:FF:000001">
    <property type="entry name" value="DNA-binding response regulator PhoB"/>
    <property type="match status" value="1"/>
</dbReference>
<dbReference type="Proteomes" id="UP000284763">
    <property type="component" value="Unassembled WGS sequence"/>
</dbReference>
<dbReference type="SMART" id="SM00448">
    <property type="entry name" value="REC"/>
    <property type="match status" value="1"/>
</dbReference>
<dbReference type="GO" id="GO:0003677">
    <property type="term" value="F:DNA binding"/>
    <property type="evidence" value="ECO:0007669"/>
    <property type="project" value="UniProtKB-KW"/>
</dbReference>
<keyword evidence="3" id="KW-0805">Transcription regulation</keyword>
<dbReference type="SUPFAM" id="SSF46785">
    <property type="entry name" value="Winged helix' DNA-binding domain"/>
    <property type="match status" value="1"/>
</dbReference>
<gene>
    <name evidence="8" type="ORF">D5R95_08630</name>
</gene>
<dbReference type="InterPro" id="IPR036388">
    <property type="entry name" value="WH-like_DNA-bd_sf"/>
</dbReference>
<dbReference type="Pfam" id="PF00072">
    <property type="entry name" value="Response_reg"/>
    <property type="match status" value="1"/>
</dbReference>
<evidence type="ECO:0000256" key="1">
    <source>
        <dbReference type="ARBA" id="ARBA00022553"/>
    </source>
</evidence>
<feature type="modified residue" description="4-aspartylphosphate" evidence="6">
    <location>
        <position position="97"/>
    </location>
</feature>
<feature type="domain" description="Response regulatory" evidence="7">
    <location>
        <begin position="48"/>
        <end position="164"/>
    </location>
</feature>
<dbReference type="Gene3D" id="1.10.10.10">
    <property type="entry name" value="Winged helix-like DNA-binding domain superfamily/Winged helix DNA-binding domain"/>
    <property type="match status" value="1"/>
</dbReference>
<comment type="caution">
    <text evidence="8">The sequence shown here is derived from an EMBL/GenBank/DDBJ whole genome shotgun (WGS) entry which is preliminary data.</text>
</comment>
<dbReference type="PANTHER" id="PTHR43547:SF2">
    <property type="entry name" value="HYBRID SIGNAL TRANSDUCTION HISTIDINE KINASE C"/>
    <property type="match status" value="1"/>
</dbReference>
<accession>A0A3R7VQN5</accession>
<evidence type="ECO:0000259" key="7">
    <source>
        <dbReference type="PROSITE" id="PS50110"/>
    </source>
</evidence>
<dbReference type="SUPFAM" id="SSF52172">
    <property type="entry name" value="CheY-like"/>
    <property type="match status" value="1"/>
</dbReference>
<dbReference type="PANTHER" id="PTHR43547">
    <property type="entry name" value="TWO-COMPONENT HISTIDINE KINASE"/>
    <property type="match status" value="1"/>
</dbReference>
<evidence type="ECO:0000256" key="5">
    <source>
        <dbReference type="ARBA" id="ARBA00023163"/>
    </source>
</evidence>
<evidence type="ECO:0000256" key="6">
    <source>
        <dbReference type="PROSITE-ProRule" id="PRU00169"/>
    </source>
</evidence>
<reference evidence="8 9" key="1">
    <citation type="submission" date="2018-08" db="EMBL/GenBank/DDBJ databases">
        <title>The metabolism and importance of syntrophic acetate oxidation coupled to methane or sulfide production in haloalkaline environments.</title>
        <authorList>
            <person name="Timmers P.H.A."/>
            <person name="Vavourakis C.D."/>
            <person name="Sorokin D.Y."/>
            <person name="Sinninghe Damste J.S."/>
            <person name="Muyzer G."/>
            <person name="Stams A.J.M."/>
            <person name="Plugge C.M."/>
        </authorList>
    </citation>
    <scope>NUCLEOTIDE SEQUENCE [LARGE SCALE GENOMIC DNA]</scope>
    <source>
        <strain evidence="8">MSAO_Arc3</strain>
    </source>
</reference>
<evidence type="ECO:0000256" key="3">
    <source>
        <dbReference type="ARBA" id="ARBA00023015"/>
    </source>
</evidence>
<dbReference type="AlphaFoldDB" id="A0A3R7VQN5"/>
<dbReference type="GO" id="GO:0000155">
    <property type="term" value="F:phosphorelay sensor kinase activity"/>
    <property type="evidence" value="ECO:0007669"/>
    <property type="project" value="TreeGrafter"/>
</dbReference>
<organism evidence="8 9">
    <name type="scientific">Methanosalsum natronophilum</name>
    <dbReference type="NCBI Taxonomy" id="768733"/>
    <lineage>
        <taxon>Archaea</taxon>
        <taxon>Methanobacteriati</taxon>
        <taxon>Methanobacteriota</taxon>
        <taxon>Stenosarchaea group</taxon>
        <taxon>Methanomicrobia</taxon>
        <taxon>Methanosarcinales</taxon>
        <taxon>Methanosarcinaceae</taxon>
        <taxon>Methanosalsum</taxon>
    </lineage>
</organism>
<dbReference type="InterPro" id="IPR001789">
    <property type="entry name" value="Sig_transdc_resp-reg_receiver"/>
</dbReference>
<dbReference type="Gene3D" id="3.40.50.2300">
    <property type="match status" value="1"/>
</dbReference>